<protein>
    <submittedName>
        <fullName evidence="2">Uncharacterized protein</fullName>
    </submittedName>
</protein>
<reference evidence="3" key="1">
    <citation type="submission" date="2016-02" db="EMBL/GenBank/DDBJ databases">
        <authorList>
            <person name="Wen L."/>
            <person name="He K."/>
            <person name="Yang H."/>
        </authorList>
    </citation>
    <scope>NUCLEOTIDE SEQUENCE [LARGE SCALE GENOMIC DNA]</scope>
    <source>
        <strain evidence="3">JCM 15929</strain>
    </source>
</reference>
<proteinExistence type="predicted"/>
<evidence type="ECO:0000313" key="3">
    <source>
        <dbReference type="Proteomes" id="UP000070258"/>
    </source>
</evidence>
<feature type="compositionally biased region" description="Low complexity" evidence="1">
    <location>
        <begin position="274"/>
        <end position="295"/>
    </location>
</feature>
<feature type="region of interest" description="Disordered" evidence="1">
    <location>
        <begin position="181"/>
        <end position="460"/>
    </location>
</feature>
<feature type="compositionally biased region" description="Pro residues" evidence="1">
    <location>
        <begin position="451"/>
        <end position="460"/>
    </location>
</feature>
<dbReference type="Proteomes" id="UP000070258">
    <property type="component" value="Unassembled WGS sequence"/>
</dbReference>
<sequence length="460" mass="44572">MGIPVAGSDPAETQATVGDSGAADFANDWEQRGQKITAIGHRTVNFDISATGPFPDSIKQSIFKIAQACTTTGAGLTAAAEAARAQAENDETFQKDYKDTTEVLTKAVAAKQQALVITALGGSPAYMTSAQASETAARAARQAVLDGGVTKTQAALDCLPEHGRQAAAAQQTAYDGLTLRTGYETPTQNSTPTQIAPRVETPNTSGGANPKPSGGTPSKPTDTKPSGKPTENKNEVADTKGGGDPSANKPTGQQSPQGQQPQNQQGAPQGGGQSAPAGGAAPAGGQPQGTKPGGAVPISAPTPVRATDPSKGGGVRPSTPPSQPSSNSPVGKGGVIGSGSGGGTTASPAGSGNQANKAGGGIGSGAGGGSTANNSAGARGGMGGMMSGAGAGGGHGAGGTARPKGEVKADPADKKMRGEDVAEQALGGIVRDGDTGAPVPPPAPGSNGGAPTPPPIPPKP</sequence>
<dbReference type="RefSeq" id="WP_068572611.1">
    <property type="nucleotide sequence ID" value="NZ_LSRF01000056.1"/>
</dbReference>
<accession>A0A138A8E4</accession>
<feature type="region of interest" description="Disordered" evidence="1">
    <location>
        <begin position="1"/>
        <end position="20"/>
    </location>
</feature>
<gene>
    <name evidence="2" type="ORF">AXK60_11770</name>
</gene>
<feature type="compositionally biased region" description="Basic and acidic residues" evidence="1">
    <location>
        <begin position="403"/>
        <end position="420"/>
    </location>
</feature>
<evidence type="ECO:0000256" key="1">
    <source>
        <dbReference type="SAM" id="MobiDB-lite"/>
    </source>
</evidence>
<feature type="compositionally biased region" description="Polar residues" evidence="1">
    <location>
        <begin position="215"/>
        <end position="224"/>
    </location>
</feature>
<feature type="compositionally biased region" description="Low complexity" evidence="1">
    <location>
        <begin position="249"/>
        <end position="267"/>
    </location>
</feature>
<name>A0A138A8E4_9ACTN</name>
<dbReference type="STRING" id="239498.AXK60_11770"/>
<dbReference type="EMBL" id="LSRF01000056">
    <property type="protein sequence ID" value="KXP06735.1"/>
    <property type="molecule type" value="Genomic_DNA"/>
</dbReference>
<comment type="caution">
    <text evidence="2">The sequence shown here is derived from an EMBL/GenBank/DDBJ whole genome shotgun (WGS) entry which is preliminary data.</text>
</comment>
<feature type="compositionally biased region" description="Gly residues" evidence="1">
    <location>
        <begin position="331"/>
        <end position="344"/>
    </location>
</feature>
<feature type="compositionally biased region" description="Gly residues" evidence="1">
    <location>
        <begin position="378"/>
        <end position="399"/>
    </location>
</feature>
<evidence type="ECO:0000313" key="2">
    <source>
        <dbReference type="EMBL" id="KXP06735.1"/>
    </source>
</evidence>
<organism evidence="2 3">
    <name type="scientific">Tsukamurella pseudospumae</name>
    <dbReference type="NCBI Taxonomy" id="239498"/>
    <lineage>
        <taxon>Bacteria</taxon>
        <taxon>Bacillati</taxon>
        <taxon>Actinomycetota</taxon>
        <taxon>Actinomycetes</taxon>
        <taxon>Mycobacteriales</taxon>
        <taxon>Tsukamurellaceae</taxon>
        <taxon>Tsukamurella</taxon>
    </lineage>
</organism>
<feature type="compositionally biased region" description="Polar residues" evidence="1">
    <location>
        <begin position="184"/>
        <end position="194"/>
    </location>
</feature>
<feature type="compositionally biased region" description="Gly residues" evidence="1">
    <location>
        <begin position="358"/>
        <end position="370"/>
    </location>
</feature>
<dbReference type="AlphaFoldDB" id="A0A138A8E4"/>
<feature type="compositionally biased region" description="Low complexity" evidence="1">
    <location>
        <begin position="345"/>
        <end position="357"/>
    </location>
</feature>